<proteinExistence type="predicted"/>
<sequence length="84" mass="9920">MIWVRRIEPASRHCCVLPYTSGFPMADGAVGDLWRCEACRMLWRVVVSHDTGLIEIRDWRRATWWQRWRYRNQPGDATEQGGCP</sequence>
<reference evidence="1 2" key="1">
    <citation type="submission" date="2020-08" db="EMBL/GenBank/DDBJ databases">
        <title>Genomic Encyclopedia of Type Strains, Phase IV (KMG-IV): sequencing the most valuable type-strain genomes for metagenomic binning, comparative biology and taxonomic classification.</title>
        <authorList>
            <person name="Goeker M."/>
        </authorList>
    </citation>
    <scope>NUCLEOTIDE SEQUENCE [LARGE SCALE GENOMIC DNA]</scope>
    <source>
        <strain evidence="1 2">DSM 45615</strain>
    </source>
</reference>
<protein>
    <submittedName>
        <fullName evidence="1">Uncharacterized protein</fullName>
    </submittedName>
</protein>
<dbReference type="EMBL" id="JACHGN010000019">
    <property type="protein sequence ID" value="MBB5137590.1"/>
    <property type="molecule type" value="Genomic_DNA"/>
</dbReference>
<dbReference type="RefSeq" id="WP_185054496.1">
    <property type="nucleotide sequence ID" value="NZ_BAABIX010000038.1"/>
</dbReference>
<dbReference type="AlphaFoldDB" id="A0A840PJ51"/>
<accession>A0A840PJ51</accession>
<keyword evidence="2" id="KW-1185">Reference proteome</keyword>
<organism evidence="1 2">
    <name type="scientific">Thermocatellispora tengchongensis</name>
    <dbReference type="NCBI Taxonomy" id="1073253"/>
    <lineage>
        <taxon>Bacteria</taxon>
        <taxon>Bacillati</taxon>
        <taxon>Actinomycetota</taxon>
        <taxon>Actinomycetes</taxon>
        <taxon>Streptosporangiales</taxon>
        <taxon>Streptosporangiaceae</taxon>
        <taxon>Thermocatellispora</taxon>
    </lineage>
</organism>
<gene>
    <name evidence="1" type="ORF">HNP84_007342</name>
</gene>
<comment type="caution">
    <text evidence="1">The sequence shown here is derived from an EMBL/GenBank/DDBJ whole genome shotgun (WGS) entry which is preliminary data.</text>
</comment>
<name>A0A840PJ51_9ACTN</name>
<dbReference type="Proteomes" id="UP000578449">
    <property type="component" value="Unassembled WGS sequence"/>
</dbReference>
<evidence type="ECO:0000313" key="2">
    <source>
        <dbReference type="Proteomes" id="UP000578449"/>
    </source>
</evidence>
<evidence type="ECO:0000313" key="1">
    <source>
        <dbReference type="EMBL" id="MBB5137590.1"/>
    </source>
</evidence>